<dbReference type="PANTHER" id="PTHR38101">
    <property type="entry name" value="UPF0307 PROTEIN YJGA"/>
    <property type="match status" value="1"/>
</dbReference>
<keyword evidence="2" id="KW-0690">Ribosome biogenesis</keyword>
<feature type="coiled-coil region" evidence="5">
    <location>
        <begin position="129"/>
        <end position="156"/>
    </location>
</feature>
<dbReference type="CDD" id="cd16331">
    <property type="entry name" value="YjgA-like"/>
    <property type="match status" value="1"/>
</dbReference>
<reference evidence="8" key="1">
    <citation type="submission" date="2017-02" db="EMBL/GenBank/DDBJ databases">
        <authorList>
            <person name="Varghese N."/>
            <person name="Submissions S."/>
        </authorList>
    </citation>
    <scope>NUCLEOTIDE SEQUENCE [LARGE SCALE GENOMIC DNA]</scope>
    <source>
        <strain evidence="8">DSM 3072</strain>
    </source>
</reference>
<dbReference type="NCBIfam" id="NF003593">
    <property type="entry name" value="PRK05255.1-1"/>
    <property type="match status" value="1"/>
</dbReference>
<dbReference type="SUPFAM" id="SSF158710">
    <property type="entry name" value="PSPTO4464-like"/>
    <property type="match status" value="1"/>
</dbReference>
<sequence>MAEQKHFEGFDSAPEEESRSAHKREAQAIRKLVEKIADLGDQSFKSLVIPQDVKDALIIARKLKPKSDERRRQLQYVAKLQRAYDDSDLEQQVNMLGASSKVDPNALKLEKLREKLISGGIEVVNALCNLAAEIDRNKLRNLVKKAKEEAAKIESEEVAKPNSRALFKYVKTELAKAKVQIPDELIK</sequence>
<dbReference type="GO" id="GO:0042254">
    <property type="term" value="P:ribosome biogenesis"/>
    <property type="evidence" value="ECO:0007669"/>
    <property type="project" value="UniProtKB-KW"/>
</dbReference>
<keyword evidence="5" id="KW-0175">Coiled coil</keyword>
<evidence type="ECO:0000313" key="7">
    <source>
        <dbReference type="EMBL" id="SKA59371.1"/>
    </source>
</evidence>
<dbReference type="PANTHER" id="PTHR38101:SF1">
    <property type="entry name" value="UPF0307 PROTEIN YJGA"/>
    <property type="match status" value="1"/>
</dbReference>
<dbReference type="Proteomes" id="UP000242432">
    <property type="component" value="Unassembled WGS sequence"/>
</dbReference>
<evidence type="ECO:0000313" key="8">
    <source>
        <dbReference type="Proteomes" id="UP000242432"/>
    </source>
</evidence>
<evidence type="ECO:0000256" key="5">
    <source>
        <dbReference type="SAM" id="Coils"/>
    </source>
</evidence>
<proteinExistence type="predicted"/>
<evidence type="ECO:0000256" key="6">
    <source>
        <dbReference type="SAM" id="MobiDB-lite"/>
    </source>
</evidence>
<evidence type="ECO:0000256" key="3">
    <source>
        <dbReference type="ARBA" id="ARBA00022730"/>
    </source>
</evidence>
<keyword evidence="8" id="KW-1185">Reference proteome</keyword>
<dbReference type="EMBL" id="FUXX01000007">
    <property type="protein sequence ID" value="SKA59371.1"/>
    <property type="molecule type" value="Genomic_DNA"/>
</dbReference>
<evidence type="ECO:0000256" key="2">
    <source>
        <dbReference type="ARBA" id="ARBA00022517"/>
    </source>
</evidence>
<dbReference type="InterPro" id="IPR006839">
    <property type="entry name" value="DarP"/>
</dbReference>
<organism evidence="7 8">
    <name type="scientific">Succinivibrio dextrinosolvens DSM 3072</name>
    <dbReference type="NCBI Taxonomy" id="1123324"/>
    <lineage>
        <taxon>Bacteria</taxon>
        <taxon>Pseudomonadati</taxon>
        <taxon>Pseudomonadota</taxon>
        <taxon>Gammaproteobacteria</taxon>
        <taxon>Aeromonadales</taxon>
        <taxon>Succinivibrionaceae</taxon>
        <taxon>Succinivibrio</taxon>
    </lineage>
</organism>
<dbReference type="Pfam" id="PF04751">
    <property type="entry name" value="DarP"/>
    <property type="match status" value="1"/>
</dbReference>
<dbReference type="Gene3D" id="1.10.60.30">
    <property type="entry name" value="PSPTO4464-like domains"/>
    <property type="match status" value="2"/>
</dbReference>
<keyword evidence="4" id="KW-0694">RNA-binding</keyword>
<dbReference type="AlphaFoldDB" id="A0A1T4V483"/>
<feature type="region of interest" description="Disordered" evidence="6">
    <location>
        <begin position="1"/>
        <end position="24"/>
    </location>
</feature>
<dbReference type="InterPro" id="IPR023153">
    <property type="entry name" value="DarP_sf"/>
</dbReference>
<name>A0A1T4V483_9GAMM</name>
<evidence type="ECO:0000256" key="1">
    <source>
        <dbReference type="ARBA" id="ARBA00022490"/>
    </source>
</evidence>
<keyword evidence="1" id="KW-0963">Cytoplasm</keyword>
<dbReference type="GO" id="GO:0019843">
    <property type="term" value="F:rRNA binding"/>
    <property type="evidence" value="ECO:0007669"/>
    <property type="project" value="UniProtKB-KW"/>
</dbReference>
<gene>
    <name evidence="7" type="ORF">SAMN02745213_00672</name>
</gene>
<dbReference type="STRING" id="83771.SAMN02910357_02493"/>
<dbReference type="GO" id="GO:0005829">
    <property type="term" value="C:cytosol"/>
    <property type="evidence" value="ECO:0007669"/>
    <property type="project" value="TreeGrafter"/>
</dbReference>
<accession>A0A1T4V483</accession>
<evidence type="ECO:0000256" key="4">
    <source>
        <dbReference type="ARBA" id="ARBA00022884"/>
    </source>
</evidence>
<dbReference type="RefSeq" id="WP_031490884.1">
    <property type="nucleotide sequence ID" value="NZ_FUXX01000007.1"/>
</dbReference>
<keyword evidence="3" id="KW-0699">rRNA-binding</keyword>
<protein>
    <submittedName>
        <fullName evidence="7">Ribosome-associated protein</fullName>
    </submittedName>
</protein>